<evidence type="ECO:0000313" key="1">
    <source>
        <dbReference type="EMBL" id="KAI7994492.1"/>
    </source>
</evidence>
<proteinExistence type="predicted"/>
<protein>
    <submittedName>
        <fullName evidence="1">Uncharacterized protein</fullName>
    </submittedName>
</protein>
<name>A0ACC0G2D3_9ERIC</name>
<accession>A0ACC0G2D3</accession>
<sequence>MDEKQDNPNKLRLLEGLKKASRDLQTIPIPLCSKTNLSTITTFLQLLTQLDSFLSTDPTLFNLSQSLSNLKTQLNNLQNSQDYSLISFIHRQIANYEISKIASTIEAQIQAWIDQESIKNLVRVLVEDVGGDDEEEKVKVLIQFEDRLSNGFDRDLQEMILKSKIFFILESVVSKSKCSKRVCEESARAIAALVRFNKDVFVGQVLMGPTIEALISISSYGSIQVLSSLINLIRSPLVYEMESNGYILRIISLLMSSNDLLIQSAAMECVLEIVHFARKEAIEAMLEEGLIKKLVDLQRLGIERELIEMSEFDEVENRGNSEETESEAKIGIEERGLMENWPFTSCVTRFVVQFEMGEGLEKGEKRQLKQEILRRVREASVSEAEATSIVAEVLWGSSPLLH</sequence>
<dbReference type="EMBL" id="CM045769">
    <property type="protein sequence ID" value="KAI7994492.1"/>
    <property type="molecule type" value="Genomic_DNA"/>
</dbReference>
<reference evidence="1 2" key="1">
    <citation type="journal article" date="2022" name="Plant J.">
        <title>Chromosome-level genome of Camellia lanceoleosa provides a valuable resource for understanding genome evolution and self-incompatibility.</title>
        <authorList>
            <person name="Gong W."/>
            <person name="Xiao S."/>
            <person name="Wang L."/>
            <person name="Liao Z."/>
            <person name="Chang Y."/>
            <person name="Mo W."/>
            <person name="Hu G."/>
            <person name="Li W."/>
            <person name="Zhao G."/>
            <person name="Zhu H."/>
            <person name="Hu X."/>
            <person name="Ji K."/>
            <person name="Xiang X."/>
            <person name="Song Q."/>
            <person name="Yuan D."/>
            <person name="Jin S."/>
            <person name="Zhang L."/>
        </authorList>
    </citation>
    <scope>NUCLEOTIDE SEQUENCE [LARGE SCALE GENOMIC DNA]</scope>
    <source>
        <strain evidence="1">SQ_2022a</strain>
    </source>
</reference>
<comment type="caution">
    <text evidence="1">The sequence shown here is derived from an EMBL/GenBank/DDBJ whole genome shotgun (WGS) entry which is preliminary data.</text>
</comment>
<gene>
    <name evidence="1" type="ORF">LOK49_LG11G01470</name>
</gene>
<dbReference type="Proteomes" id="UP001060215">
    <property type="component" value="Chromosome 12"/>
</dbReference>
<organism evidence="1 2">
    <name type="scientific">Camellia lanceoleosa</name>
    <dbReference type="NCBI Taxonomy" id="1840588"/>
    <lineage>
        <taxon>Eukaryota</taxon>
        <taxon>Viridiplantae</taxon>
        <taxon>Streptophyta</taxon>
        <taxon>Embryophyta</taxon>
        <taxon>Tracheophyta</taxon>
        <taxon>Spermatophyta</taxon>
        <taxon>Magnoliopsida</taxon>
        <taxon>eudicotyledons</taxon>
        <taxon>Gunneridae</taxon>
        <taxon>Pentapetalae</taxon>
        <taxon>asterids</taxon>
        <taxon>Ericales</taxon>
        <taxon>Theaceae</taxon>
        <taxon>Camellia</taxon>
    </lineage>
</organism>
<keyword evidence="2" id="KW-1185">Reference proteome</keyword>
<evidence type="ECO:0000313" key="2">
    <source>
        <dbReference type="Proteomes" id="UP001060215"/>
    </source>
</evidence>